<accession>A0A8J4Y921</accession>
<dbReference type="AlphaFoldDB" id="A0A8J4Y921"/>
<name>A0A8J4Y921_CHIOP</name>
<feature type="region of interest" description="Disordered" evidence="1">
    <location>
        <begin position="170"/>
        <end position="222"/>
    </location>
</feature>
<evidence type="ECO:0000313" key="2">
    <source>
        <dbReference type="EMBL" id="KAG0719804.1"/>
    </source>
</evidence>
<gene>
    <name evidence="2" type="ORF">GWK47_049719</name>
</gene>
<evidence type="ECO:0000256" key="1">
    <source>
        <dbReference type="SAM" id="MobiDB-lite"/>
    </source>
</evidence>
<protein>
    <submittedName>
        <fullName evidence="2">Uncharacterized protein</fullName>
    </submittedName>
</protein>
<proteinExistence type="predicted"/>
<organism evidence="2 3">
    <name type="scientific">Chionoecetes opilio</name>
    <name type="common">Atlantic snow crab</name>
    <name type="synonym">Cancer opilio</name>
    <dbReference type="NCBI Taxonomy" id="41210"/>
    <lineage>
        <taxon>Eukaryota</taxon>
        <taxon>Metazoa</taxon>
        <taxon>Ecdysozoa</taxon>
        <taxon>Arthropoda</taxon>
        <taxon>Crustacea</taxon>
        <taxon>Multicrustacea</taxon>
        <taxon>Malacostraca</taxon>
        <taxon>Eumalacostraca</taxon>
        <taxon>Eucarida</taxon>
        <taxon>Decapoda</taxon>
        <taxon>Pleocyemata</taxon>
        <taxon>Brachyura</taxon>
        <taxon>Eubrachyura</taxon>
        <taxon>Majoidea</taxon>
        <taxon>Majidae</taxon>
        <taxon>Chionoecetes</taxon>
    </lineage>
</organism>
<sequence length="222" mass="24733">MADALQHFTAQPPKWLLLGQPNRTPLLGETSFPRRGKFYGRFLFHFVPLCSRKSVKEAASLVTAEVAVVWEKHDTTQKKSRLWRGSSGCTHMAELGFRRSRSGALKANEEADGGDDDMDSDFVPSAGISAQSPCFPPSVRRRRDHDALSPLRWTAQGSSDRTQFIFSPLSRRRRHSARSTGGATGERREKMPKEIQGGMTVNVPAVPRSHTLGRKTFRGDGR</sequence>
<reference evidence="2" key="1">
    <citation type="submission" date="2020-07" db="EMBL/GenBank/DDBJ databases">
        <title>The High-quality genome of the commercially important snow crab, Chionoecetes opilio.</title>
        <authorList>
            <person name="Jeong J.-H."/>
            <person name="Ryu S."/>
        </authorList>
    </citation>
    <scope>NUCLEOTIDE SEQUENCE</scope>
    <source>
        <strain evidence="2">MADBK_172401_WGS</strain>
        <tissue evidence="2">Digestive gland</tissue>
    </source>
</reference>
<dbReference type="EMBL" id="JACEEZ010013895">
    <property type="protein sequence ID" value="KAG0719804.1"/>
    <property type="molecule type" value="Genomic_DNA"/>
</dbReference>
<evidence type="ECO:0000313" key="3">
    <source>
        <dbReference type="Proteomes" id="UP000770661"/>
    </source>
</evidence>
<comment type="caution">
    <text evidence="2">The sequence shown here is derived from an EMBL/GenBank/DDBJ whole genome shotgun (WGS) entry which is preliminary data.</text>
</comment>
<dbReference type="Proteomes" id="UP000770661">
    <property type="component" value="Unassembled WGS sequence"/>
</dbReference>
<keyword evidence="3" id="KW-1185">Reference proteome</keyword>